<accession>A0A1M6JPZ8</accession>
<organism evidence="2 3">
    <name type="scientific">Nocardiopsis flavescens</name>
    <dbReference type="NCBI Taxonomy" id="758803"/>
    <lineage>
        <taxon>Bacteria</taxon>
        <taxon>Bacillati</taxon>
        <taxon>Actinomycetota</taxon>
        <taxon>Actinomycetes</taxon>
        <taxon>Streptosporangiales</taxon>
        <taxon>Nocardiopsidaceae</taxon>
        <taxon>Nocardiopsis</taxon>
    </lineage>
</organism>
<name>A0A1M6JPZ8_9ACTN</name>
<sequence>MSRPNPNTPHPQGRGQFANNTAPYGSSEFGPLLPPPRADDPVGHGYTAFQVVRLAVRAARECRWVDAMDPVHRAETAWEAIVEHLQLAHERPEETELIAVGWKAMKAQHYQDLKVRGLGGKDKALLTRAFVRYWTSASAPAHSHEEQIVDRLALAQIWTALKPAHREVLTALAEHGDRRRAERSLNMDPVAFKRVLGRARRAFLSLWHEGETPSLLWGYDRSGARHQNVMYLVRLRKRRALQRKAEGHVRRYGHRPPRDLGVPDSELLARHEAGESYAALAESFGVSRGLIASRVAKTRARTPTGADGSGIGLPGPG</sequence>
<proteinExistence type="predicted"/>
<feature type="compositionally biased region" description="Gly residues" evidence="1">
    <location>
        <begin position="307"/>
        <end position="317"/>
    </location>
</feature>
<reference evidence="2 3" key="1">
    <citation type="submission" date="2016-11" db="EMBL/GenBank/DDBJ databases">
        <authorList>
            <person name="Jaros S."/>
            <person name="Januszkiewicz K."/>
            <person name="Wedrychowicz H."/>
        </authorList>
    </citation>
    <scope>NUCLEOTIDE SEQUENCE [LARGE SCALE GENOMIC DNA]</scope>
    <source>
        <strain evidence="2 3">CGMCC 4.5723</strain>
    </source>
</reference>
<dbReference type="STRING" id="758803.SAMN05421803_106221"/>
<gene>
    <name evidence="2" type="ORF">SAMN05421803_106221</name>
</gene>
<dbReference type="AlphaFoldDB" id="A0A1M6JPZ8"/>
<keyword evidence="3" id="KW-1185">Reference proteome</keyword>
<feature type="region of interest" description="Disordered" evidence="1">
    <location>
        <begin position="1"/>
        <end position="37"/>
    </location>
</feature>
<protein>
    <submittedName>
        <fullName evidence="2">Uncharacterized protein</fullName>
    </submittedName>
</protein>
<evidence type="ECO:0000313" key="3">
    <source>
        <dbReference type="Proteomes" id="UP000184452"/>
    </source>
</evidence>
<dbReference type="Proteomes" id="UP000184452">
    <property type="component" value="Unassembled WGS sequence"/>
</dbReference>
<evidence type="ECO:0000313" key="2">
    <source>
        <dbReference type="EMBL" id="SHJ48807.1"/>
    </source>
</evidence>
<feature type="region of interest" description="Disordered" evidence="1">
    <location>
        <begin position="244"/>
        <end position="263"/>
    </location>
</feature>
<evidence type="ECO:0000256" key="1">
    <source>
        <dbReference type="SAM" id="MobiDB-lite"/>
    </source>
</evidence>
<feature type="region of interest" description="Disordered" evidence="1">
    <location>
        <begin position="298"/>
        <end position="317"/>
    </location>
</feature>
<dbReference type="EMBL" id="FQZK01000006">
    <property type="protein sequence ID" value="SHJ48807.1"/>
    <property type="molecule type" value="Genomic_DNA"/>
</dbReference>